<dbReference type="OrthoDB" id="314806at2"/>
<evidence type="ECO:0000313" key="2">
    <source>
        <dbReference type="Proteomes" id="UP000232196"/>
    </source>
</evidence>
<accession>A0A2M9X956</accession>
<reference evidence="1 2" key="1">
    <citation type="submission" date="2017-07" db="EMBL/GenBank/DDBJ databases">
        <title>Leptospira spp. isolated from tropical soils.</title>
        <authorList>
            <person name="Thibeaux R."/>
            <person name="Iraola G."/>
            <person name="Ferres I."/>
            <person name="Bierque E."/>
            <person name="Girault D."/>
            <person name="Soupe-Gilbert M.-E."/>
            <person name="Picardeau M."/>
            <person name="Goarant C."/>
        </authorList>
    </citation>
    <scope>NUCLEOTIDE SEQUENCE [LARGE SCALE GENOMIC DNA]</scope>
    <source>
        <strain evidence="1 2">MCA1-C-A1</strain>
    </source>
</reference>
<dbReference type="Proteomes" id="UP000232196">
    <property type="component" value="Unassembled WGS sequence"/>
</dbReference>
<dbReference type="EMBL" id="NPDN01000010">
    <property type="protein sequence ID" value="PJZ24149.1"/>
    <property type="molecule type" value="Genomic_DNA"/>
</dbReference>
<gene>
    <name evidence="1" type="ORF">CH357_17550</name>
</gene>
<sequence>MPRIFRPNAYFEEELRLGKLFPRELEARNSVLESSFSVLGSFPDSAKILVHSPPEENWIKYWREKGVQIPKPILLRNLKQSLQKEKEIQLEEWGKISRWNSNNNELEIDPILSDSAKKYGSKLNQNDWNRESNPDFFAYSIRNRGDWEKFLEKEKDNFSPDQRFVFKTEFGFAGSQKFRDVSGLNDLADLFLKVKREPFLIETWVDRTKDFSLLFSAKNGKFKIEEGTILLNDHKGKYSGTWMGEFSEIESYLSEMPESFSKISEFHPNYEGYGSVDSFFYRSKGNEVLRKISEVNFRWTMGCLLLELRRRFPKKGNDLLLFLPKVQNSDPYSRLKTWEKETGWEILPLSTFFSPYRRPNQKNLIWVRLPAHKTQDPWETAKIVSESGTRVLGP</sequence>
<keyword evidence="2" id="KW-1185">Reference proteome</keyword>
<comment type="caution">
    <text evidence="1">The sequence shown here is derived from an EMBL/GenBank/DDBJ whole genome shotgun (WGS) entry which is preliminary data.</text>
</comment>
<organism evidence="1 2">
    <name type="scientific">Leptospira hartskeerlii</name>
    <dbReference type="NCBI Taxonomy" id="2023177"/>
    <lineage>
        <taxon>Bacteria</taxon>
        <taxon>Pseudomonadati</taxon>
        <taxon>Spirochaetota</taxon>
        <taxon>Spirochaetia</taxon>
        <taxon>Leptospirales</taxon>
        <taxon>Leptospiraceae</taxon>
        <taxon>Leptospira</taxon>
    </lineage>
</organism>
<dbReference type="RefSeq" id="WP_100708067.1">
    <property type="nucleotide sequence ID" value="NZ_NPDL01000001.1"/>
</dbReference>
<name>A0A2M9X956_9LEPT</name>
<dbReference type="AlphaFoldDB" id="A0A2M9X956"/>
<protein>
    <submittedName>
        <fullName evidence="1">Uncharacterized protein</fullName>
    </submittedName>
</protein>
<proteinExistence type="predicted"/>
<evidence type="ECO:0000313" key="1">
    <source>
        <dbReference type="EMBL" id="PJZ24149.1"/>
    </source>
</evidence>